<dbReference type="Proteomes" id="UP001054821">
    <property type="component" value="Chromosome 1"/>
</dbReference>
<keyword evidence="3" id="KW-1185">Reference proteome</keyword>
<evidence type="ECO:0000313" key="3">
    <source>
        <dbReference type="Proteomes" id="UP001054821"/>
    </source>
</evidence>
<evidence type="ECO:0000313" key="2">
    <source>
        <dbReference type="EMBL" id="KAI5347542.1"/>
    </source>
</evidence>
<evidence type="ECO:0000256" key="1">
    <source>
        <dbReference type="SAM" id="MobiDB-lite"/>
    </source>
</evidence>
<proteinExistence type="predicted"/>
<gene>
    <name evidence="2" type="ORF">L3X38_000429</name>
</gene>
<dbReference type="EMBL" id="JAJFAZ020000001">
    <property type="protein sequence ID" value="KAI5347542.1"/>
    <property type="molecule type" value="Genomic_DNA"/>
</dbReference>
<organism evidence="2 3">
    <name type="scientific">Prunus dulcis</name>
    <name type="common">Almond</name>
    <name type="synonym">Amygdalus dulcis</name>
    <dbReference type="NCBI Taxonomy" id="3755"/>
    <lineage>
        <taxon>Eukaryota</taxon>
        <taxon>Viridiplantae</taxon>
        <taxon>Streptophyta</taxon>
        <taxon>Embryophyta</taxon>
        <taxon>Tracheophyta</taxon>
        <taxon>Spermatophyta</taxon>
        <taxon>Magnoliopsida</taxon>
        <taxon>eudicotyledons</taxon>
        <taxon>Gunneridae</taxon>
        <taxon>Pentapetalae</taxon>
        <taxon>rosids</taxon>
        <taxon>fabids</taxon>
        <taxon>Rosales</taxon>
        <taxon>Rosaceae</taxon>
        <taxon>Amygdaloideae</taxon>
        <taxon>Amygdaleae</taxon>
        <taxon>Prunus</taxon>
    </lineage>
</organism>
<name>A0AAD4ZI07_PRUDU</name>
<feature type="region of interest" description="Disordered" evidence="1">
    <location>
        <begin position="80"/>
        <end position="118"/>
    </location>
</feature>
<comment type="caution">
    <text evidence="2">The sequence shown here is derived from an EMBL/GenBank/DDBJ whole genome shotgun (WGS) entry which is preliminary data.</text>
</comment>
<dbReference type="AlphaFoldDB" id="A0AAD4ZI07"/>
<protein>
    <submittedName>
        <fullName evidence="2">Uncharacterized protein</fullName>
    </submittedName>
</protein>
<sequence length="118" mass="12633">MAPQTVASLVEQYHAFQDKVSADIAGMETQLSNLSSDLKEELVQAHKRRATTDLAINKLQDSVQMLINHFWFGTTVPSSTSVVLSSSSTPPPEGGLLPNPPMGSPLVDDNIPVPTPPP</sequence>
<accession>A0AAD4ZI07</accession>
<reference evidence="2 3" key="1">
    <citation type="journal article" date="2022" name="G3 (Bethesda)">
        <title>Whole-genome sequence and methylome profiling of the almond [Prunus dulcis (Mill.) D.A. Webb] cultivar 'Nonpareil'.</title>
        <authorList>
            <person name="D'Amico-Willman K.M."/>
            <person name="Ouma W.Z."/>
            <person name="Meulia T."/>
            <person name="Sideli G.M."/>
            <person name="Gradziel T.M."/>
            <person name="Fresnedo-Ramirez J."/>
        </authorList>
    </citation>
    <scope>NUCLEOTIDE SEQUENCE [LARGE SCALE GENOMIC DNA]</scope>
    <source>
        <strain evidence="2">Clone GOH B32 T37-40</strain>
    </source>
</reference>
<feature type="compositionally biased region" description="Pro residues" evidence="1">
    <location>
        <begin position="89"/>
        <end position="103"/>
    </location>
</feature>